<dbReference type="AlphaFoldDB" id="A0A2N9PE57"/>
<feature type="domain" description="Thioredoxin-like fold" evidence="1">
    <location>
        <begin position="355"/>
        <end position="443"/>
    </location>
</feature>
<dbReference type="PROSITE" id="PS51257">
    <property type="entry name" value="PROKAR_LIPOPROTEIN"/>
    <property type="match status" value="1"/>
</dbReference>
<name>A0A2N9PE57_9FLAO</name>
<dbReference type="InterPro" id="IPR036249">
    <property type="entry name" value="Thioredoxin-like_sf"/>
</dbReference>
<protein>
    <recommendedName>
        <fullName evidence="1">Thioredoxin-like fold domain-containing protein</fullName>
    </recommendedName>
</protein>
<dbReference type="SUPFAM" id="SSF52833">
    <property type="entry name" value="Thioredoxin-like"/>
    <property type="match status" value="1"/>
</dbReference>
<organism evidence="2 3">
    <name type="scientific">Flavobacterium columnare</name>
    <dbReference type="NCBI Taxonomy" id="996"/>
    <lineage>
        <taxon>Bacteria</taxon>
        <taxon>Pseudomonadati</taxon>
        <taxon>Bacteroidota</taxon>
        <taxon>Flavobacteriia</taxon>
        <taxon>Flavobacteriales</taxon>
        <taxon>Flavobacteriaceae</taxon>
        <taxon>Flavobacterium</taxon>
    </lineage>
</organism>
<accession>A0A2N9PE57</accession>
<dbReference type="EMBL" id="OLKH01000163">
    <property type="protein sequence ID" value="SPE78615.1"/>
    <property type="molecule type" value="Genomic_DNA"/>
</dbReference>
<dbReference type="Pfam" id="PF13905">
    <property type="entry name" value="Thioredoxin_8"/>
    <property type="match status" value="1"/>
</dbReference>
<gene>
    <name evidence="2" type="ORF">FLACOL_02631</name>
</gene>
<proteinExistence type="predicted"/>
<sequence length="461" mass="54822">MMIAYYKKIFFYTLFFIPFFLISCKEEQEDKVYFGGEIINPNSKFLYLCKEDKVIDTIELDNNNRFLVKYDTLSSGMYTFRHEPEYQYMYIEKGDSLMVRLNAQEFDNSLTFCGRGDEKNNFLIELFLRNEEDKNSSFDIYDEPLKKFEYRLNKEYEKRKAFYDEKKEEINWNDDFDLYANSMLEMPYLTKKELYPLVYQFRTNKKVCGLLPKDYYDYRKKIDFNNQKLTDFSPFVAYLTAMLNNITCHNRKETVIVQNNIDRLKVADSIFTNKSIKNSVLHNIAFMYLLEDQNTSNNKAFLSQYYKLSTDSCSRNAIKDIANAIQSLAKNKYLPTIELIDLQGKRISSIPTNSKKTVVFFWSSEAKSHLKLAHKKAIEIMKRNPSINFVAVNIDKDPTQWKKVLEHHHFGIPQFHAKDFEDIQDKWVITKIHRAILLNEDKTIKNAFINIFDAEFDNYLK</sequence>
<evidence type="ECO:0000313" key="2">
    <source>
        <dbReference type="EMBL" id="SPE78615.1"/>
    </source>
</evidence>
<evidence type="ECO:0000313" key="3">
    <source>
        <dbReference type="Proteomes" id="UP000238180"/>
    </source>
</evidence>
<dbReference type="Proteomes" id="UP000238180">
    <property type="component" value="Unassembled WGS sequence"/>
</dbReference>
<dbReference type="Gene3D" id="3.40.30.10">
    <property type="entry name" value="Glutaredoxin"/>
    <property type="match status" value="1"/>
</dbReference>
<evidence type="ECO:0000259" key="1">
    <source>
        <dbReference type="Pfam" id="PF13905"/>
    </source>
</evidence>
<dbReference type="InterPro" id="IPR012336">
    <property type="entry name" value="Thioredoxin-like_fold"/>
</dbReference>
<reference evidence="2 3" key="1">
    <citation type="submission" date="2018-02" db="EMBL/GenBank/DDBJ databases">
        <authorList>
            <person name="Cohen D.B."/>
            <person name="Kent A.D."/>
        </authorList>
    </citation>
    <scope>NUCLEOTIDE SEQUENCE [LARGE SCALE GENOMIC DNA]</scope>
    <source>
        <strain evidence="2">CIP109753</strain>
    </source>
</reference>
<dbReference type="RefSeq" id="WP_240668936.1">
    <property type="nucleotide sequence ID" value="NZ_OLKH01000163.1"/>
</dbReference>